<keyword evidence="12" id="KW-0249">Electron transport</keyword>
<evidence type="ECO:0000256" key="15">
    <source>
        <dbReference type="ARBA" id="ARBA00023136"/>
    </source>
</evidence>
<evidence type="ECO:0000256" key="13">
    <source>
        <dbReference type="ARBA" id="ARBA00022989"/>
    </source>
</evidence>
<comment type="subcellular location">
    <subcellularLocation>
        <location evidence="2">Cell membrane</location>
        <topology evidence="2">Multi-pass membrane protein</topology>
    </subcellularLocation>
</comment>
<accession>A0A345SUG5</accession>
<dbReference type="AlphaFoldDB" id="A0A345SUG5"/>
<keyword evidence="8" id="KW-0679">Respiratory chain</keyword>
<dbReference type="GO" id="GO:0005886">
    <property type="term" value="C:plasma membrane"/>
    <property type="evidence" value="ECO:0007669"/>
    <property type="project" value="UniProtKB-SubCell"/>
</dbReference>
<dbReference type="GO" id="GO:0046872">
    <property type="term" value="F:metal ion binding"/>
    <property type="evidence" value="ECO:0007669"/>
    <property type="project" value="UniProtKB-KW"/>
</dbReference>
<keyword evidence="9 19" id="KW-0812">Transmembrane</keyword>
<keyword evidence="13 19" id="KW-1133">Transmembrane helix</keyword>
<comment type="catalytic activity">
    <reaction evidence="16">
        <text>a quinol + 2 Fe(III)-[cytochrome c](out) = a quinone + 2 Fe(II)-[cytochrome c](out) + 2 H(+)(out)</text>
        <dbReference type="Rhea" id="RHEA:11484"/>
        <dbReference type="Rhea" id="RHEA-COMP:10350"/>
        <dbReference type="Rhea" id="RHEA-COMP:14399"/>
        <dbReference type="ChEBI" id="CHEBI:15378"/>
        <dbReference type="ChEBI" id="CHEBI:24646"/>
        <dbReference type="ChEBI" id="CHEBI:29033"/>
        <dbReference type="ChEBI" id="CHEBI:29034"/>
        <dbReference type="ChEBI" id="CHEBI:132124"/>
        <dbReference type="EC" id="7.1.1.8"/>
    </reaction>
</comment>
<dbReference type="PANTHER" id="PTHR19271:SF16">
    <property type="entry name" value="CYTOCHROME B"/>
    <property type="match status" value="1"/>
</dbReference>
<evidence type="ECO:0000256" key="16">
    <source>
        <dbReference type="ARBA" id="ARBA00029351"/>
    </source>
</evidence>
<organism evidence="21 22">
    <name type="scientific">Peterkaempfera bronchialis</name>
    <dbReference type="NCBI Taxonomy" id="2126346"/>
    <lineage>
        <taxon>Bacteria</taxon>
        <taxon>Bacillati</taxon>
        <taxon>Actinomycetota</taxon>
        <taxon>Actinomycetes</taxon>
        <taxon>Kitasatosporales</taxon>
        <taxon>Streptomycetaceae</taxon>
        <taxon>Peterkaempfera</taxon>
    </lineage>
</organism>
<dbReference type="InterPro" id="IPR005797">
    <property type="entry name" value="Cyt_b/b6_N"/>
</dbReference>
<evidence type="ECO:0000256" key="6">
    <source>
        <dbReference type="ARBA" id="ARBA00022475"/>
    </source>
</evidence>
<feature type="transmembrane region" description="Helical" evidence="19">
    <location>
        <begin position="331"/>
        <end position="351"/>
    </location>
</feature>
<evidence type="ECO:0000313" key="21">
    <source>
        <dbReference type="EMBL" id="AXI77370.1"/>
    </source>
</evidence>
<dbReference type="Proteomes" id="UP000249340">
    <property type="component" value="Chromosome"/>
</dbReference>
<dbReference type="InterPro" id="IPR016174">
    <property type="entry name" value="Di-haem_cyt_TM"/>
</dbReference>
<dbReference type="Pfam" id="PF13631">
    <property type="entry name" value="Cytochrom_B_N_2"/>
    <property type="match status" value="1"/>
</dbReference>
<evidence type="ECO:0000313" key="22">
    <source>
        <dbReference type="Proteomes" id="UP000249340"/>
    </source>
</evidence>
<evidence type="ECO:0000256" key="14">
    <source>
        <dbReference type="ARBA" id="ARBA00023004"/>
    </source>
</evidence>
<keyword evidence="22" id="KW-1185">Reference proteome</keyword>
<feature type="transmembrane region" description="Helical" evidence="19">
    <location>
        <begin position="372"/>
        <end position="391"/>
    </location>
</feature>
<evidence type="ECO:0000256" key="5">
    <source>
        <dbReference type="ARBA" id="ARBA00022448"/>
    </source>
</evidence>
<dbReference type="InterPro" id="IPR027387">
    <property type="entry name" value="Cytb/b6-like_sf"/>
</dbReference>
<dbReference type="InterPro" id="IPR036150">
    <property type="entry name" value="Cyt_b/b6_C_sf"/>
</dbReference>
<comment type="cofactor">
    <cofactor evidence="1">
        <name>heme</name>
        <dbReference type="ChEBI" id="CHEBI:30413"/>
    </cofactor>
</comment>
<keyword evidence="6" id="KW-1003">Cell membrane</keyword>
<feature type="transmembrane region" description="Helical" evidence="19">
    <location>
        <begin position="141"/>
        <end position="161"/>
    </location>
</feature>
<sequence>MRRRTGRAAEQAAGALDARLPVMEGGRAVMRKAFPDHWSFLLGELALYSFVLLLLTGVYLTFFFKPAMAELVYQGSYAPLRGLRMTEAYASTLDISFDVRGGLLIRQIHHWAALLFVSAIGVHLLRIFFTGAFRRPREVNWAIGVTLFLLALLEGFAGYSLPDDLLSGTGLRTAEGIVLSIPVVGSYLQMFLFGGQFPGQAIVPRLYTTHILLVPGLLLALITVHLILVVYLKHTQWAIPGRTNRNAVGQPMFPHFTAKSTGLMLTVFGVLAALAALAQINPIWVYGPYRPDQASTDAQPDWYVGFLEGAIRLMPGAETRLWGHTVAWNPFLPAVVLPGVLFAVLYAYPFFERWVTGDRREHHLCDRPRNRPVRTGLGVASVAWYAVLLAAGGQDVIAYTMHLSVNTLALLFRVLFFVLPVAAFWVTKRTCLALQAHERELLEEGEETGFVRQSVQGGFAQGRRALPAERRHVALARDIPTPVHDTTGRGGRLRSALSTWYYGDRVELPATPDQRPIASVTAEPGPPDEETGG</sequence>
<dbReference type="EC" id="7.1.1.8" evidence="3"/>
<keyword evidence="11" id="KW-1278">Translocase</keyword>
<feature type="transmembrane region" description="Helical" evidence="19">
    <location>
        <begin position="262"/>
        <end position="280"/>
    </location>
</feature>
<evidence type="ECO:0000256" key="1">
    <source>
        <dbReference type="ARBA" id="ARBA00001971"/>
    </source>
</evidence>
<feature type="transmembrane region" description="Helical" evidence="19">
    <location>
        <begin position="403"/>
        <end position="426"/>
    </location>
</feature>
<proteinExistence type="predicted"/>
<keyword evidence="10" id="KW-0479">Metal-binding</keyword>
<dbReference type="GO" id="GO:0008121">
    <property type="term" value="F:quinol-cytochrome-c reductase activity"/>
    <property type="evidence" value="ECO:0007669"/>
    <property type="project" value="UniProtKB-EC"/>
</dbReference>
<dbReference type="PROSITE" id="PS51002">
    <property type="entry name" value="CYTB_NTER"/>
    <property type="match status" value="1"/>
</dbReference>
<keyword evidence="7" id="KW-0349">Heme</keyword>
<dbReference type="KEGG" id="stri:C7M71_007865"/>
<dbReference type="Gene3D" id="1.20.810.10">
    <property type="entry name" value="Cytochrome Bc1 Complex, Chain C"/>
    <property type="match status" value="1"/>
</dbReference>
<feature type="transmembrane region" description="Helical" evidence="19">
    <location>
        <begin position="40"/>
        <end position="64"/>
    </location>
</feature>
<keyword evidence="5" id="KW-0813">Transport</keyword>
<evidence type="ECO:0000256" key="17">
    <source>
        <dbReference type="ARBA" id="ARBA00029568"/>
    </source>
</evidence>
<keyword evidence="14" id="KW-0408">Iron</keyword>
<gene>
    <name evidence="21" type="ORF">C7M71_007865</name>
</gene>
<name>A0A345SUG5_9ACTN</name>
<feature type="transmembrane region" description="Helical" evidence="19">
    <location>
        <begin position="211"/>
        <end position="232"/>
    </location>
</feature>
<evidence type="ECO:0000256" key="4">
    <source>
        <dbReference type="ARBA" id="ARBA00016116"/>
    </source>
</evidence>
<evidence type="ECO:0000259" key="20">
    <source>
        <dbReference type="PROSITE" id="PS51002"/>
    </source>
</evidence>
<dbReference type="EMBL" id="CP031264">
    <property type="protein sequence ID" value="AXI77370.1"/>
    <property type="molecule type" value="Genomic_DNA"/>
</dbReference>
<dbReference type="SUPFAM" id="SSF81342">
    <property type="entry name" value="Transmembrane di-heme cytochromes"/>
    <property type="match status" value="1"/>
</dbReference>
<protein>
    <recommendedName>
        <fullName evidence="4">Cytochrome bc1 complex cytochrome b subunit</fullName>
        <ecNumber evidence="3">7.1.1.8</ecNumber>
    </recommendedName>
    <alternativeName>
        <fullName evidence="17">Cytochrome bc1 reductase complex subunit QcrB</fullName>
    </alternativeName>
</protein>
<evidence type="ECO:0000256" key="3">
    <source>
        <dbReference type="ARBA" id="ARBA00012951"/>
    </source>
</evidence>
<evidence type="ECO:0000256" key="11">
    <source>
        <dbReference type="ARBA" id="ARBA00022967"/>
    </source>
</evidence>
<dbReference type="RefSeq" id="WP_111494133.1">
    <property type="nucleotide sequence ID" value="NZ_CP031264.1"/>
</dbReference>
<evidence type="ECO:0000256" key="10">
    <source>
        <dbReference type="ARBA" id="ARBA00022723"/>
    </source>
</evidence>
<evidence type="ECO:0000256" key="8">
    <source>
        <dbReference type="ARBA" id="ARBA00022660"/>
    </source>
</evidence>
<keyword evidence="15 19" id="KW-0472">Membrane</keyword>
<dbReference type="GO" id="GO:0016491">
    <property type="term" value="F:oxidoreductase activity"/>
    <property type="evidence" value="ECO:0007669"/>
    <property type="project" value="InterPro"/>
</dbReference>
<evidence type="ECO:0000256" key="18">
    <source>
        <dbReference type="SAM" id="MobiDB-lite"/>
    </source>
</evidence>
<feature type="domain" description="Cytochrome b/b6 N-terminal region profile" evidence="20">
    <location>
        <begin position="12"/>
        <end position="238"/>
    </location>
</feature>
<reference evidence="22" key="1">
    <citation type="submission" date="2018-07" db="EMBL/GenBank/DDBJ databases">
        <title>Streptacidiphilus bronchialis DSM 106435 chromosome.</title>
        <authorList>
            <person name="Batra D."/>
            <person name="Gulvik C.A."/>
        </authorList>
    </citation>
    <scope>NUCLEOTIDE SEQUENCE [LARGE SCALE GENOMIC DNA]</scope>
    <source>
        <strain evidence="22">DSM 106435</strain>
    </source>
</reference>
<dbReference type="GO" id="GO:0022904">
    <property type="term" value="P:respiratory electron transport chain"/>
    <property type="evidence" value="ECO:0007669"/>
    <property type="project" value="InterPro"/>
</dbReference>
<dbReference type="SUPFAM" id="SSF81648">
    <property type="entry name" value="a domain/subunit of cytochrome bc1 complex (Ubiquinol-cytochrome c reductase)"/>
    <property type="match status" value="1"/>
</dbReference>
<dbReference type="OrthoDB" id="9804503at2"/>
<evidence type="ECO:0000256" key="7">
    <source>
        <dbReference type="ARBA" id="ARBA00022617"/>
    </source>
</evidence>
<evidence type="ECO:0000256" key="9">
    <source>
        <dbReference type="ARBA" id="ARBA00022692"/>
    </source>
</evidence>
<dbReference type="PANTHER" id="PTHR19271">
    <property type="entry name" value="CYTOCHROME B"/>
    <property type="match status" value="1"/>
</dbReference>
<dbReference type="FunFam" id="1.20.810.10:FF:000007">
    <property type="entry name" value="Ubiquinol-cytochrome C reductase B subunit"/>
    <property type="match status" value="1"/>
</dbReference>
<evidence type="ECO:0000256" key="2">
    <source>
        <dbReference type="ARBA" id="ARBA00004651"/>
    </source>
</evidence>
<feature type="transmembrane region" description="Helical" evidence="19">
    <location>
        <begin position="108"/>
        <end position="129"/>
    </location>
</feature>
<feature type="region of interest" description="Disordered" evidence="18">
    <location>
        <begin position="510"/>
        <end position="533"/>
    </location>
</feature>
<evidence type="ECO:0000256" key="19">
    <source>
        <dbReference type="SAM" id="Phobius"/>
    </source>
</evidence>
<evidence type="ECO:0000256" key="12">
    <source>
        <dbReference type="ARBA" id="ARBA00022982"/>
    </source>
</evidence>